<evidence type="ECO:0000313" key="7">
    <source>
        <dbReference type="EMBL" id="CAA0097748.1"/>
    </source>
</evidence>
<proteinExistence type="predicted"/>
<reference evidence="7 8" key="1">
    <citation type="submission" date="2019-12" db="EMBL/GenBank/DDBJ databases">
        <authorList>
            <person name="Reyes-Prieto M."/>
        </authorList>
    </citation>
    <scope>NUCLEOTIDE SEQUENCE [LARGE SCALE GENOMIC DNA]</scope>
    <source>
        <strain evidence="7">HF14-78462</strain>
    </source>
</reference>
<keyword evidence="1 4" id="KW-0378">Hydrolase</keyword>
<keyword evidence="3 4" id="KW-0443">Lipid metabolism</keyword>
<feature type="short sequence motif" description="GXGXXG" evidence="4">
    <location>
        <begin position="44"/>
        <end position="49"/>
    </location>
</feature>
<evidence type="ECO:0000256" key="3">
    <source>
        <dbReference type="ARBA" id="ARBA00023098"/>
    </source>
</evidence>
<feature type="short sequence motif" description="DGA/G" evidence="4">
    <location>
        <begin position="225"/>
        <end position="227"/>
    </location>
</feature>
<dbReference type="GO" id="GO:0016042">
    <property type="term" value="P:lipid catabolic process"/>
    <property type="evidence" value="ECO:0007669"/>
    <property type="project" value="UniProtKB-UniRule"/>
</dbReference>
<dbReference type="PANTHER" id="PTHR14226:SF78">
    <property type="entry name" value="SLR0060 PROTEIN"/>
    <property type="match status" value="1"/>
</dbReference>
<dbReference type="PROSITE" id="PS51635">
    <property type="entry name" value="PNPLA"/>
    <property type="match status" value="1"/>
</dbReference>
<dbReference type="InterPro" id="IPR016035">
    <property type="entry name" value="Acyl_Trfase/lysoPLipase"/>
</dbReference>
<sequence length="369" mass="39832">MSRAKSPTPARSPRKTAAASSEAAAKPEAGVSRAPVLVDLALQGGGAHGAFTWGVIDRLLEEEWLRIDGVSGTSAGAMNAAVMADGYAAGGAAGARAALDAYWRHVADAARFSPFQRGPLDVLLGRWTLDNSPLFIAMDLMSRLYSPYDLNPAGTNPLRSVLEKAIDFDRLKTSPVKVFITATNVRTGRGRVFRNAEITPEVLLASACLPTLFQAVEIDGESYWDGGYAGNPTMTPLVRELDSDDTILVPINPIERPGTPRTAAEILNRLNEVSFNSALLKELRMIALLRQVADPGHSEGAQWAKMRIHLVRNSIMSTLGYSSKLNAEWTFLSMLRDEGRRAAEAFLEADADNIGKRSSVDLDLLLEGV</sequence>
<feature type="region of interest" description="Disordered" evidence="5">
    <location>
        <begin position="1"/>
        <end position="26"/>
    </location>
</feature>
<evidence type="ECO:0000259" key="6">
    <source>
        <dbReference type="PROSITE" id="PS51635"/>
    </source>
</evidence>
<feature type="short sequence motif" description="GXSXG" evidence="4">
    <location>
        <begin position="72"/>
        <end position="76"/>
    </location>
</feature>
<keyword evidence="2 4" id="KW-0442">Lipid degradation</keyword>
<dbReference type="InterPro" id="IPR002641">
    <property type="entry name" value="PNPLA_dom"/>
</dbReference>
<dbReference type="RefSeq" id="WP_244616732.1">
    <property type="nucleotide sequence ID" value="NZ_CACSAS010000001.1"/>
</dbReference>
<dbReference type="GO" id="GO:0016787">
    <property type="term" value="F:hydrolase activity"/>
    <property type="evidence" value="ECO:0007669"/>
    <property type="project" value="UniProtKB-UniRule"/>
</dbReference>
<dbReference type="PANTHER" id="PTHR14226">
    <property type="entry name" value="NEUROPATHY TARGET ESTERASE/SWISS CHEESE D.MELANOGASTER"/>
    <property type="match status" value="1"/>
</dbReference>
<evidence type="ECO:0000313" key="8">
    <source>
        <dbReference type="Proteomes" id="UP000433050"/>
    </source>
</evidence>
<evidence type="ECO:0000256" key="4">
    <source>
        <dbReference type="PROSITE-ProRule" id="PRU01161"/>
    </source>
</evidence>
<feature type="compositionally biased region" description="Low complexity" evidence="5">
    <location>
        <begin position="17"/>
        <end position="26"/>
    </location>
</feature>
<dbReference type="InterPro" id="IPR050301">
    <property type="entry name" value="NTE"/>
</dbReference>
<dbReference type="SUPFAM" id="SSF52151">
    <property type="entry name" value="FabD/lysophospholipase-like"/>
    <property type="match status" value="1"/>
</dbReference>
<feature type="active site" description="Nucleophile" evidence="4">
    <location>
        <position position="74"/>
    </location>
</feature>
<keyword evidence="8" id="KW-1185">Reference proteome</keyword>
<evidence type="ECO:0000256" key="1">
    <source>
        <dbReference type="ARBA" id="ARBA00022801"/>
    </source>
</evidence>
<dbReference type="Gene3D" id="3.40.1090.10">
    <property type="entry name" value="Cytosolic phospholipase A2 catalytic domain"/>
    <property type="match status" value="2"/>
</dbReference>
<organism evidence="7 8">
    <name type="scientific">Starkeya nomas</name>
    <dbReference type="NCBI Taxonomy" id="2666134"/>
    <lineage>
        <taxon>Bacteria</taxon>
        <taxon>Pseudomonadati</taxon>
        <taxon>Pseudomonadota</taxon>
        <taxon>Alphaproteobacteria</taxon>
        <taxon>Hyphomicrobiales</taxon>
        <taxon>Xanthobacteraceae</taxon>
        <taxon>Starkeya</taxon>
    </lineage>
</organism>
<gene>
    <name evidence="7" type="ORF">STARVERO_02186</name>
</gene>
<dbReference type="Proteomes" id="UP000433050">
    <property type="component" value="Unassembled WGS sequence"/>
</dbReference>
<dbReference type="Pfam" id="PF01734">
    <property type="entry name" value="Patatin"/>
    <property type="match status" value="1"/>
</dbReference>
<evidence type="ECO:0000256" key="5">
    <source>
        <dbReference type="SAM" id="MobiDB-lite"/>
    </source>
</evidence>
<accession>A0A5S9P381</accession>
<dbReference type="AlphaFoldDB" id="A0A5S9P381"/>
<evidence type="ECO:0000256" key="2">
    <source>
        <dbReference type="ARBA" id="ARBA00022963"/>
    </source>
</evidence>
<protein>
    <recommendedName>
        <fullName evidence="6">PNPLA domain-containing protein</fullName>
    </recommendedName>
</protein>
<feature type="domain" description="PNPLA" evidence="6">
    <location>
        <begin position="40"/>
        <end position="238"/>
    </location>
</feature>
<feature type="active site" description="Proton acceptor" evidence="4">
    <location>
        <position position="225"/>
    </location>
</feature>
<name>A0A5S9P381_9HYPH</name>
<dbReference type="EMBL" id="CACSAS010000001">
    <property type="protein sequence ID" value="CAA0097748.1"/>
    <property type="molecule type" value="Genomic_DNA"/>
</dbReference>